<evidence type="ECO:0000313" key="3">
    <source>
        <dbReference type="Proteomes" id="UP000789901"/>
    </source>
</evidence>
<feature type="non-terminal residue" evidence="2">
    <location>
        <position position="1"/>
    </location>
</feature>
<name>A0ABN7WQE2_GIGMA</name>
<proteinExistence type="predicted"/>
<keyword evidence="3" id="KW-1185">Reference proteome</keyword>
<reference evidence="2 3" key="1">
    <citation type="submission" date="2021-06" db="EMBL/GenBank/DDBJ databases">
        <authorList>
            <person name="Kallberg Y."/>
            <person name="Tangrot J."/>
            <person name="Rosling A."/>
        </authorList>
    </citation>
    <scope>NUCLEOTIDE SEQUENCE [LARGE SCALE GENOMIC DNA]</scope>
    <source>
        <strain evidence="2 3">120-4 pot B 10/14</strain>
    </source>
</reference>
<feature type="compositionally biased region" description="Polar residues" evidence="1">
    <location>
        <begin position="19"/>
        <end position="30"/>
    </location>
</feature>
<sequence>TKKTSLQESQNMEYMEQKNVPNLDSSSNTESESKEYSDNTNQIKKYSNLFPETIVEEKKR</sequence>
<dbReference type="Proteomes" id="UP000789901">
    <property type="component" value="Unassembled WGS sequence"/>
</dbReference>
<feature type="region of interest" description="Disordered" evidence="1">
    <location>
        <begin position="1"/>
        <end position="60"/>
    </location>
</feature>
<gene>
    <name evidence="2" type="ORF">GMARGA_LOCUS33696</name>
</gene>
<dbReference type="EMBL" id="CAJVQB010056805">
    <property type="protein sequence ID" value="CAG8837865.1"/>
    <property type="molecule type" value="Genomic_DNA"/>
</dbReference>
<evidence type="ECO:0000313" key="2">
    <source>
        <dbReference type="EMBL" id="CAG8837865.1"/>
    </source>
</evidence>
<organism evidence="2 3">
    <name type="scientific">Gigaspora margarita</name>
    <dbReference type="NCBI Taxonomy" id="4874"/>
    <lineage>
        <taxon>Eukaryota</taxon>
        <taxon>Fungi</taxon>
        <taxon>Fungi incertae sedis</taxon>
        <taxon>Mucoromycota</taxon>
        <taxon>Glomeromycotina</taxon>
        <taxon>Glomeromycetes</taxon>
        <taxon>Diversisporales</taxon>
        <taxon>Gigasporaceae</taxon>
        <taxon>Gigaspora</taxon>
    </lineage>
</organism>
<protein>
    <submittedName>
        <fullName evidence="2">44775_t:CDS:1</fullName>
    </submittedName>
</protein>
<feature type="compositionally biased region" description="Polar residues" evidence="1">
    <location>
        <begin position="1"/>
        <end position="12"/>
    </location>
</feature>
<accession>A0ABN7WQE2</accession>
<evidence type="ECO:0000256" key="1">
    <source>
        <dbReference type="SAM" id="MobiDB-lite"/>
    </source>
</evidence>
<comment type="caution">
    <text evidence="2">The sequence shown here is derived from an EMBL/GenBank/DDBJ whole genome shotgun (WGS) entry which is preliminary data.</text>
</comment>